<evidence type="ECO:0000256" key="3">
    <source>
        <dbReference type="ARBA" id="ARBA00022452"/>
    </source>
</evidence>
<dbReference type="InterPro" id="IPR036942">
    <property type="entry name" value="Beta-barrel_TonB_sf"/>
</dbReference>
<evidence type="ECO:0000256" key="9">
    <source>
        <dbReference type="ARBA" id="ARBA00023237"/>
    </source>
</evidence>
<keyword evidence="3" id="KW-1134">Transmembrane beta strand</keyword>
<feature type="domain" description="TonB-dependent receptor-like beta-barrel" evidence="10">
    <location>
        <begin position="25"/>
        <end position="322"/>
    </location>
</feature>
<keyword evidence="4" id="KW-0812">Transmembrane</keyword>
<evidence type="ECO:0000256" key="7">
    <source>
        <dbReference type="ARBA" id="ARBA00023136"/>
    </source>
</evidence>
<dbReference type="PANTHER" id="PTHR30069">
    <property type="entry name" value="TONB-DEPENDENT OUTER MEMBRANE RECEPTOR"/>
    <property type="match status" value="1"/>
</dbReference>
<evidence type="ECO:0000256" key="5">
    <source>
        <dbReference type="ARBA" id="ARBA00022729"/>
    </source>
</evidence>
<evidence type="ECO:0000256" key="6">
    <source>
        <dbReference type="ARBA" id="ARBA00023077"/>
    </source>
</evidence>
<organism evidence="11 12">
    <name type="scientific">Hymenobacter antarcticus</name>
    <dbReference type="NCBI Taxonomy" id="486270"/>
    <lineage>
        <taxon>Bacteria</taxon>
        <taxon>Pseudomonadati</taxon>
        <taxon>Bacteroidota</taxon>
        <taxon>Cytophagia</taxon>
        <taxon>Cytophagales</taxon>
        <taxon>Hymenobacteraceae</taxon>
        <taxon>Hymenobacter</taxon>
    </lineage>
</organism>
<gene>
    <name evidence="11" type="ORF">GCM10022407_06390</name>
</gene>
<dbReference type="PANTHER" id="PTHR30069:SF29">
    <property type="entry name" value="HEMOGLOBIN AND HEMOGLOBIN-HAPTOGLOBIN-BINDING PROTEIN 1-RELATED"/>
    <property type="match status" value="1"/>
</dbReference>
<name>A0ABP7PAA0_9BACT</name>
<evidence type="ECO:0000256" key="8">
    <source>
        <dbReference type="ARBA" id="ARBA00023170"/>
    </source>
</evidence>
<evidence type="ECO:0000259" key="10">
    <source>
        <dbReference type="Pfam" id="PF00593"/>
    </source>
</evidence>
<evidence type="ECO:0000256" key="2">
    <source>
        <dbReference type="ARBA" id="ARBA00022448"/>
    </source>
</evidence>
<evidence type="ECO:0000256" key="1">
    <source>
        <dbReference type="ARBA" id="ARBA00004571"/>
    </source>
</evidence>
<proteinExistence type="predicted"/>
<dbReference type="InterPro" id="IPR039426">
    <property type="entry name" value="TonB-dep_rcpt-like"/>
</dbReference>
<comment type="caution">
    <text evidence="11">The sequence shown here is derived from an EMBL/GenBank/DDBJ whole genome shotgun (WGS) entry which is preliminary data.</text>
</comment>
<dbReference type="InterPro" id="IPR000531">
    <property type="entry name" value="Beta-barrel_TonB"/>
</dbReference>
<accession>A0ABP7PAA0</accession>
<dbReference type="SUPFAM" id="SSF56935">
    <property type="entry name" value="Porins"/>
    <property type="match status" value="1"/>
</dbReference>
<comment type="subcellular location">
    <subcellularLocation>
        <location evidence="1">Cell outer membrane</location>
        <topology evidence="1">Multi-pass membrane protein</topology>
    </subcellularLocation>
</comment>
<reference evidence="12" key="1">
    <citation type="journal article" date="2019" name="Int. J. Syst. Evol. Microbiol.">
        <title>The Global Catalogue of Microorganisms (GCM) 10K type strain sequencing project: providing services to taxonomists for standard genome sequencing and annotation.</title>
        <authorList>
            <consortium name="The Broad Institute Genomics Platform"/>
            <consortium name="The Broad Institute Genome Sequencing Center for Infectious Disease"/>
            <person name="Wu L."/>
            <person name="Ma J."/>
        </authorList>
    </citation>
    <scope>NUCLEOTIDE SEQUENCE [LARGE SCALE GENOMIC DNA]</scope>
    <source>
        <strain evidence="12">JCM 17217</strain>
    </source>
</reference>
<keyword evidence="5" id="KW-0732">Signal</keyword>
<evidence type="ECO:0000313" key="12">
    <source>
        <dbReference type="Proteomes" id="UP001501556"/>
    </source>
</evidence>
<dbReference type="Proteomes" id="UP001501556">
    <property type="component" value="Unassembled WGS sequence"/>
</dbReference>
<protein>
    <recommendedName>
        <fullName evidence="10">TonB-dependent receptor-like beta-barrel domain-containing protein</fullName>
    </recommendedName>
</protein>
<keyword evidence="7" id="KW-0472">Membrane</keyword>
<evidence type="ECO:0000256" key="4">
    <source>
        <dbReference type="ARBA" id="ARBA00022692"/>
    </source>
</evidence>
<dbReference type="Gene3D" id="2.40.170.20">
    <property type="entry name" value="TonB-dependent receptor, beta-barrel domain"/>
    <property type="match status" value="1"/>
</dbReference>
<keyword evidence="6" id="KW-0798">TonB box</keyword>
<dbReference type="Pfam" id="PF00593">
    <property type="entry name" value="TonB_dep_Rec_b-barrel"/>
    <property type="match status" value="1"/>
</dbReference>
<evidence type="ECO:0000313" key="11">
    <source>
        <dbReference type="EMBL" id="GAA3962247.1"/>
    </source>
</evidence>
<sequence length="376" mass="41923">MLTLKNSLSSFTRNIQAGDAYFAGRQFSTYSEAAYLVPAGAHRAVFGATVTTDNFRETTAPVPGTDPRDYQYQTYGLFAQDDWKPLENLTLQAGLRTDYQRPYGWFVLPRFSALYKAGPHVALRAGGGYGYKAPTIFANATEQQAYVGVRALNPNTVRAETSRGLNADVTLKGVIGDLGVVLNQAAFYTRLEHALIPNPTLQPLGIIEFTNSLSPITARGLETNLRLNIEDLQFFTAYTFTDARQTYDATQPAQLPFVSKHRLVLTTVYEQPKNFRLGLEGTYNGPQYLGEGDRQGRGFWLLGVLAEKQFPPHFSLVVNVENFLDVRQTRYEQVVYGPVDRPLFRPLYAPLDGLVANVALQRFPSPCTELKVKNQT</sequence>
<keyword evidence="12" id="KW-1185">Reference proteome</keyword>
<dbReference type="RefSeq" id="WP_345120912.1">
    <property type="nucleotide sequence ID" value="NZ_BAABDI010000002.1"/>
</dbReference>
<keyword evidence="9" id="KW-0998">Cell outer membrane</keyword>
<keyword evidence="8" id="KW-0675">Receptor</keyword>
<keyword evidence="2" id="KW-0813">Transport</keyword>
<dbReference type="EMBL" id="BAABDI010000002">
    <property type="protein sequence ID" value="GAA3962247.1"/>
    <property type="molecule type" value="Genomic_DNA"/>
</dbReference>